<feature type="repeat" description="ANK" evidence="1">
    <location>
        <begin position="259"/>
        <end position="294"/>
    </location>
</feature>
<dbReference type="OrthoDB" id="539213at2759"/>
<dbReference type="PROSITE" id="PS50297">
    <property type="entry name" value="ANK_REP_REGION"/>
    <property type="match status" value="5"/>
</dbReference>
<dbReference type="Pfam" id="PF12796">
    <property type="entry name" value="Ank_2"/>
    <property type="match status" value="1"/>
</dbReference>
<dbReference type="Proteomes" id="UP000714618">
    <property type="component" value="Unassembled WGS sequence"/>
</dbReference>
<evidence type="ECO:0000313" key="2">
    <source>
        <dbReference type="EMBL" id="CAD0100683.1"/>
    </source>
</evidence>
<evidence type="ECO:0008006" key="4">
    <source>
        <dbReference type="Google" id="ProtNLM"/>
    </source>
</evidence>
<evidence type="ECO:0000313" key="3">
    <source>
        <dbReference type="Proteomes" id="UP000714618"/>
    </source>
</evidence>
<dbReference type="InterPro" id="IPR051616">
    <property type="entry name" value="Cul2-RING_E3_ligase_SR"/>
</dbReference>
<gene>
    <name evidence="2" type="ORF">AWRI4233_LOCUS9508</name>
</gene>
<dbReference type="InterPro" id="IPR036770">
    <property type="entry name" value="Ankyrin_rpt-contain_sf"/>
</dbReference>
<feature type="repeat" description="ANK" evidence="1">
    <location>
        <begin position="124"/>
        <end position="146"/>
    </location>
</feature>
<dbReference type="Pfam" id="PF13637">
    <property type="entry name" value="Ank_4"/>
    <property type="match status" value="1"/>
</dbReference>
<dbReference type="SUPFAM" id="SSF48403">
    <property type="entry name" value="Ankyrin repeat"/>
    <property type="match status" value="1"/>
</dbReference>
<keyword evidence="3" id="KW-1185">Reference proteome</keyword>
<dbReference type="SMART" id="SM00248">
    <property type="entry name" value="ANK"/>
    <property type="match status" value="8"/>
</dbReference>
<dbReference type="EMBL" id="CAIJEO010000012">
    <property type="protein sequence ID" value="CAD0100683.1"/>
    <property type="molecule type" value="Genomic_DNA"/>
</dbReference>
<dbReference type="InterPro" id="IPR002110">
    <property type="entry name" value="Ankyrin_rpt"/>
</dbReference>
<dbReference type="AlphaFoldDB" id="A0A9N8PLU0"/>
<keyword evidence="1" id="KW-0040">ANK repeat</keyword>
<proteinExistence type="predicted"/>
<dbReference type="Pfam" id="PF00023">
    <property type="entry name" value="Ank"/>
    <property type="match status" value="2"/>
</dbReference>
<dbReference type="PROSITE" id="PS50088">
    <property type="entry name" value="ANK_REPEAT"/>
    <property type="match status" value="6"/>
</dbReference>
<feature type="repeat" description="ANK" evidence="1">
    <location>
        <begin position="295"/>
        <end position="327"/>
    </location>
</feature>
<comment type="caution">
    <text evidence="2">The sequence shown here is derived from an EMBL/GenBank/DDBJ whole genome shotgun (WGS) entry which is preliminary data.</text>
</comment>
<sequence length="467" mass="51424">MPGKVVSSRKEISDEEARPDPNAKSFYAYSVVNWIYHFLKVKNRSEDLVDRLESFLRDDDAFNDWNYDALESIERKEYFSSVTDFENPCLNGHKATQTFVIAKLGLIDAFEEHSDLDWNYNNIRGEAPIHVAAFAGNLEIVKKLIDEKEMNVNHQGDTTFGPLLAACVNGHKDVVEYLLSLDGVEVNCRSDFGKTPLIAAAKAGNLDLCRLLLEKGGALVNFQALNDDTALIIAAEYGRLPTVQALLKCGADVDTIGGYGHTALLSAAMSREGQFQEVIKLLLRAEANVDAQDFDGKTALHTAAQAGDLDLVRLLISRKAKINVKNNEGRSALDFACRQNHLKVVQYLLQHAAICEPDASGRTELHEIVGGDGKCDANTIKLFVSRGVNINATDNDGVSKFLPGRCSREDCSHDHQVLFTLLPNGVIKPSSEPLSMLEPLSISKVLLARRFSTKQPEEGLLMSSGKY</sequence>
<dbReference type="Gene3D" id="1.25.40.20">
    <property type="entry name" value="Ankyrin repeat-containing domain"/>
    <property type="match status" value="3"/>
</dbReference>
<name>A0A9N8PLU0_9PEZI</name>
<feature type="repeat" description="ANK" evidence="1">
    <location>
        <begin position="192"/>
        <end position="216"/>
    </location>
</feature>
<accession>A0A9N8PLU0</accession>
<organism evidence="2 3">
    <name type="scientific">Aureobasidium mustum</name>
    <dbReference type="NCBI Taxonomy" id="2773714"/>
    <lineage>
        <taxon>Eukaryota</taxon>
        <taxon>Fungi</taxon>
        <taxon>Dikarya</taxon>
        <taxon>Ascomycota</taxon>
        <taxon>Pezizomycotina</taxon>
        <taxon>Dothideomycetes</taxon>
        <taxon>Dothideomycetidae</taxon>
        <taxon>Dothideales</taxon>
        <taxon>Saccotheciaceae</taxon>
        <taxon>Aureobasidium</taxon>
    </lineage>
</organism>
<feature type="repeat" description="ANK" evidence="1">
    <location>
        <begin position="328"/>
        <end position="353"/>
    </location>
</feature>
<dbReference type="PRINTS" id="PR01415">
    <property type="entry name" value="ANKYRIN"/>
</dbReference>
<dbReference type="PANTHER" id="PTHR46224:SF6">
    <property type="entry name" value="ANKYRIN REPEAT FAMILY PROTEIN"/>
    <property type="match status" value="1"/>
</dbReference>
<feature type="repeat" description="ANK" evidence="1">
    <location>
        <begin position="226"/>
        <end position="258"/>
    </location>
</feature>
<reference evidence="2" key="1">
    <citation type="submission" date="2020-06" db="EMBL/GenBank/DDBJ databases">
        <authorList>
            <person name="Onetto C."/>
        </authorList>
    </citation>
    <scope>NUCLEOTIDE SEQUENCE</scope>
</reference>
<evidence type="ECO:0000256" key="1">
    <source>
        <dbReference type="PROSITE-ProRule" id="PRU00023"/>
    </source>
</evidence>
<protein>
    <recommendedName>
        <fullName evidence="4">Ankyrin</fullName>
    </recommendedName>
</protein>
<dbReference type="PANTHER" id="PTHR46224">
    <property type="entry name" value="ANKYRIN REPEAT FAMILY PROTEIN"/>
    <property type="match status" value="1"/>
</dbReference>